<evidence type="ECO:0000313" key="1">
    <source>
        <dbReference type="EMBL" id="KAH7903114.1"/>
    </source>
</evidence>
<evidence type="ECO:0000313" key="2">
    <source>
        <dbReference type="Proteomes" id="UP000790377"/>
    </source>
</evidence>
<gene>
    <name evidence="1" type="ORF">BJ138DRAFT_1120717</name>
</gene>
<accession>A0ACB7ZPN7</accession>
<proteinExistence type="predicted"/>
<dbReference type="EMBL" id="MU269208">
    <property type="protein sequence ID" value="KAH7903114.1"/>
    <property type="molecule type" value="Genomic_DNA"/>
</dbReference>
<organism evidence="1 2">
    <name type="scientific">Hygrophoropsis aurantiaca</name>
    <dbReference type="NCBI Taxonomy" id="72124"/>
    <lineage>
        <taxon>Eukaryota</taxon>
        <taxon>Fungi</taxon>
        <taxon>Dikarya</taxon>
        <taxon>Basidiomycota</taxon>
        <taxon>Agaricomycotina</taxon>
        <taxon>Agaricomycetes</taxon>
        <taxon>Agaricomycetidae</taxon>
        <taxon>Boletales</taxon>
        <taxon>Coniophorineae</taxon>
        <taxon>Hygrophoropsidaceae</taxon>
        <taxon>Hygrophoropsis</taxon>
    </lineage>
</organism>
<protein>
    <submittedName>
        <fullName evidence="1">Uncharacterized protein</fullName>
    </submittedName>
</protein>
<dbReference type="Proteomes" id="UP000790377">
    <property type="component" value="Unassembled WGS sequence"/>
</dbReference>
<comment type="caution">
    <text evidence="1">The sequence shown here is derived from an EMBL/GenBank/DDBJ whole genome shotgun (WGS) entry which is preliminary data.</text>
</comment>
<name>A0ACB7ZPN7_9AGAM</name>
<keyword evidence="2" id="KW-1185">Reference proteome</keyword>
<reference evidence="1" key="1">
    <citation type="journal article" date="2021" name="New Phytol.">
        <title>Evolutionary innovations through gain and loss of genes in the ectomycorrhizal Boletales.</title>
        <authorList>
            <person name="Wu G."/>
            <person name="Miyauchi S."/>
            <person name="Morin E."/>
            <person name="Kuo A."/>
            <person name="Drula E."/>
            <person name="Varga T."/>
            <person name="Kohler A."/>
            <person name="Feng B."/>
            <person name="Cao Y."/>
            <person name="Lipzen A."/>
            <person name="Daum C."/>
            <person name="Hundley H."/>
            <person name="Pangilinan J."/>
            <person name="Johnson J."/>
            <person name="Barry K."/>
            <person name="LaButti K."/>
            <person name="Ng V."/>
            <person name="Ahrendt S."/>
            <person name="Min B."/>
            <person name="Choi I.G."/>
            <person name="Park H."/>
            <person name="Plett J.M."/>
            <person name="Magnuson J."/>
            <person name="Spatafora J.W."/>
            <person name="Nagy L.G."/>
            <person name="Henrissat B."/>
            <person name="Grigoriev I.V."/>
            <person name="Yang Z.L."/>
            <person name="Xu J."/>
            <person name="Martin F.M."/>
        </authorList>
    </citation>
    <scope>NUCLEOTIDE SEQUENCE</scope>
    <source>
        <strain evidence="1">ATCC 28755</strain>
    </source>
</reference>
<sequence>MGNSSSRMSDSQVAGFLPATSEAVFSRKRKWEGSSLAPDRGKRFADEKTVLDMGDFKKKITSKAPWLHGSLLPSRKRKAEDDRVDGRPSKRSVSPNYYNNTLILVHPQNIPYIWTLPTELLYAIAGHLSGKALHSLTQVCQRLNDIAGPMFMNECGLQLHVNGTRVTMQGNAYDALMVWRRSPTFQPREVWWCSFRSFDSTRQINQLRNFCSTVSITTPSHSINLSFWSDVDSHLLLSLLKNITCMGSTQISFLGLTSQIPCLAGIDTISQPALPARIQVFRPCASIFFTPPLLHYTVLTMRASSLRILGLERTGLSASQWARLLPQLEAPNLAEIRIDCSCSVTTLGKFLHRHPLVEDISVLYNWPDRNVKLSTKPCDIILPQLRYLSGPARYMEALIRRFKTPPNLYGLSLSFERAGLDGSPFLREIIRCVKMCNTVDHLRIDIPNRSLSAICFRLDGNEQMLHHVMSVAISCREKSALWDTLPRGDILVLISKWLPIFNNIKRLHLSERARQSREGLVAFLRRIGPPLMEIKIGSADIELIDKPA</sequence>